<comment type="caution">
    <text evidence="1">The sequence shown here is derived from an EMBL/GenBank/DDBJ whole genome shotgun (WGS) entry which is preliminary data.</text>
</comment>
<name>A0ABR2L6A2_9EUKA</name>
<evidence type="ECO:0000313" key="1">
    <source>
        <dbReference type="EMBL" id="KAK8898853.1"/>
    </source>
</evidence>
<gene>
    <name evidence="1" type="ORF">M9Y10_001145</name>
</gene>
<evidence type="ECO:0000313" key="2">
    <source>
        <dbReference type="Proteomes" id="UP001470230"/>
    </source>
</evidence>
<protein>
    <submittedName>
        <fullName evidence="1">Uncharacterized protein</fullName>
    </submittedName>
</protein>
<organism evidence="1 2">
    <name type="scientific">Tritrichomonas musculus</name>
    <dbReference type="NCBI Taxonomy" id="1915356"/>
    <lineage>
        <taxon>Eukaryota</taxon>
        <taxon>Metamonada</taxon>
        <taxon>Parabasalia</taxon>
        <taxon>Tritrichomonadida</taxon>
        <taxon>Tritrichomonadidae</taxon>
        <taxon>Tritrichomonas</taxon>
    </lineage>
</organism>
<dbReference type="Proteomes" id="UP001470230">
    <property type="component" value="Unassembled WGS sequence"/>
</dbReference>
<keyword evidence="2" id="KW-1185">Reference proteome</keyword>
<reference evidence="1 2" key="1">
    <citation type="submission" date="2024-04" db="EMBL/GenBank/DDBJ databases">
        <title>Tritrichomonas musculus Genome.</title>
        <authorList>
            <person name="Alves-Ferreira E."/>
            <person name="Grigg M."/>
            <person name="Lorenzi H."/>
            <person name="Galac M."/>
        </authorList>
    </citation>
    <scope>NUCLEOTIDE SEQUENCE [LARGE SCALE GENOMIC DNA]</scope>
    <source>
        <strain evidence="1 2">EAF2021</strain>
    </source>
</reference>
<dbReference type="EMBL" id="JAPFFF010000001">
    <property type="protein sequence ID" value="KAK8898853.1"/>
    <property type="molecule type" value="Genomic_DNA"/>
</dbReference>
<proteinExistence type="predicted"/>
<accession>A0ABR2L6A2</accession>
<sequence>MSENLDHPWQLLVNEYVKETDTPIVKFSTDSPLMSLPEIYQKLEEIRVTNLPFFSDVSLTRADIPHDDQHQVTRISIVNFPSEMSTQVFIELIDAIFNKLLVFESEIENIIFSRRMQNYSVLFELTGFNNLINPSILTKIDEHLSKYREPPNDNQFCVEIYPIPRTQYQNGRKKLSAKNTADSVRNLIRKRQSPTE</sequence>